<proteinExistence type="inferred from homology"/>
<keyword evidence="4 13" id="KW-0050">Antiport</keyword>
<dbReference type="GO" id="GO:0005886">
    <property type="term" value="C:plasma membrane"/>
    <property type="evidence" value="ECO:0007669"/>
    <property type="project" value="UniProtKB-SubCell"/>
</dbReference>
<evidence type="ECO:0000256" key="1">
    <source>
        <dbReference type="ARBA" id="ARBA00004651"/>
    </source>
</evidence>
<evidence type="ECO:0000256" key="4">
    <source>
        <dbReference type="ARBA" id="ARBA00022449"/>
    </source>
</evidence>
<feature type="transmembrane region" description="Helical" evidence="13">
    <location>
        <begin position="20"/>
        <end position="38"/>
    </location>
</feature>
<feature type="transmembrane region" description="Helical" evidence="13">
    <location>
        <begin position="242"/>
        <end position="262"/>
    </location>
</feature>
<evidence type="ECO:0000256" key="7">
    <source>
        <dbReference type="ARBA" id="ARBA00022692"/>
    </source>
</evidence>
<dbReference type="EMBL" id="QDDL01000003">
    <property type="protein sequence ID" value="PVZ69582.1"/>
    <property type="molecule type" value="Genomic_DNA"/>
</dbReference>
<dbReference type="Proteomes" id="UP000244906">
    <property type="component" value="Unassembled WGS sequence"/>
</dbReference>
<feature type="transmembrane region" description="Helical" evidence="13">
    <location>
        <begin position="352"/>
        <end position="370"/>
    </location>
</feature>
<comment type="caution">
    <text evidence="14">The sequence shown here is derived from an EMBL/GenBank/DDBJ whole genome shotgun (WGS) entry which is preliminary data.</text>
</comment>
<keyword evidence="12 13" id="KW-0739">Sodium transport</keyword>
<keyword evidence="10 13" id="KW-0406">Ion transport</keyword>
<evidence type="ECO:0000256" key="12">
    <source>
        <dbReference type="ARBA" id="ARBA00023201"/>
    </source>
</evidence>
<organism evidence="14 15">
    <name type="scientific">Pelagibaculum spongiae</name>
    <dbReference type="NCBI Taxonomy" id="2080658"/>
    <lineage>
        <taxon>Bacteria</taxon>
        <taxon>Pseudomonadati</taxon>
        <taxon>Pseudomonadota</taxon>
        <taxon>Gammaproteobacteria</taxon>
        <taxon>Oceanospirillales</taxon>
        <taxon>Pelagibaculum</taxon>
    </lineage>
</organism>
<evidence type="ECO:0000256" key="2">
    <source>
        <dbReference type="ARBA" id="ARBA00006036"/>
    </source>
</evidence>
<dbReference type="PANTHER" id="PTHR43302">
    <property type="entry name" value="TRANSPORTER ARSB-RELATED"/>
    <property type="match status" value="1"/>
</dbReference>
<dbReference type="AlphaFoldDB" id="A0A2V1H0P9"/>
<keyword evidence="3 13" id="KW-0813">Transport</keyword>
<keyword evidence="5 13" id="KW-1003">Cell membrane</keyword>
<dbReference type="InterPro" id="IPR004671">
    <property type="entry name" value="Na+/H+_antiporter_NhaB"/>
</dbReference>
<dbReference type="NCBIfam" id="NF007093">
    <property type="entry name" value="PRK09547.1"/>
    <property type="match status" value="1"/>
</dbReference>
<evidence type="ECO:0000313" key="14">
    <source>
        <dbReference type="EMBL" id="PVZ69582.1"/>
    </source>
</evidence>
<comment type="catalytic activity">
    <reaction evidence="13">
        <text>2 Na(+)(in) + 3 H(+)(out) = 2 Na(+)(out) + 3 H(+)(in)</text>
        <dbReference type="Rhea" id="RHEA:29247"/>
        <dbReference type="ChEBI" id="CHEBI:15378"/>
        <dbReference type="ChEBI" id="CHEBI:29101"/>
    </reaction>
</comment>
<dbReference type="PANTHER" id="PTHR43302:SF1">
    <property type="entry name" value="NA(+)_H(+) ANTIPORTER NHAB"/>
    <property type="match status" value="1"/>
</dbReference>
<dbReference type="HAMAP" id="MF_01599">
    <property type="entry name" value="NhaB"/>
    <property type="match status" value="1"/>
</dbReference>
<keyword evidence="11 13" id="KW-0472">Membrane</keyword>
<keyword evidence="6" id="KW-0997">Cell inner membrane</keyword>
<comment type="subcellular location">
    <subcellularLocation>
        <location evidence="1 13">Cell membrane</location>
        <topology evidence="1 13">Multi-pass membrane protein</topology>
    </subcellularLocation>
</comment>
<evidence type="ECO:0000256" key="3">
    <source>
        <dbReference type="ARBA" id="ARBA00022448"/>
    </source>
</evidence>
<evidence type="ECO:0000256" key="5">
    <source>
        <dbReference type="ARBA" id="ARBA00022475"/>
    </source>
</evidence>
<feature type="transmembrane region" description="Helical" evidence="13">
    <location>
        <begin position="92"/>
        <end position="109"/>
    </location>
</feature>
<name>A0A2V1H0P9_9GAMM</name>
<feature type="transmembrane region" description="Helical" evidence="13">
    <location>
        <begin position="480"/>
        <end position="498"/>
    </location>
</feature>
<feature type="transmembrane region" description="Helical" evidence="13">
    <location>
        <begin position="299"/>
        <end position="317"/>
    </location>
</feature>
<comment type="caution">
    <text evidence="13">Lacks conserved residue(s) required for the propagation of feature annotation.</text>
</comment>
<evidence type="ECO:0000313" key="15">
    <source>
        <dbReference type="Proteomes" id="UP000244906"/>
    </source>
</evidence>
<comment type="function">
    <text evidence="13">Na(+)/H(+) antiporter that extrudes sodium in exchange for external protons.</text>
</comment>
<feature type="transmembrane region" description="Helical" evidence="13">
    <location>
        <begin position="121"/>
        <end position="141"/>
    </location>
</feature>
<dbReference type="Pfam" id="PF06450">
    <property type="entry name" value="NhaB"/>
    <property type="match status" value="1"/>
</dbReference>
<keyword evidence="7 13" id="KW-0812">Transmembrane</keyword>
<sequence>MSSSIISAFTHNFLGRSPTWYKWSILFFLVLNPILMLINPFVAGWVLIAEFIFTLAMALKCYPLQPGGLLAIEAIALHMASAEAVYEETLKNFPVILLLMFMVAGIYFMKDLLLLTFTRILLGVKSKVMLSLLFCIVSAVLSAFLDALTVTAVVISVCVGFYSVYHKVASGVGQHNDHDHSNDNSIETDNHQELDDFRAFLRSLLMHAAVGTALGGVCTLVGEPQNLLIAKEANWQFIEFFLRMAPVTMPVLVAGLLTCVVLEKVKILGYGALLPERVRRILEDFDKAQTIKRTDSDRARLVIQALSAAFLVIGLALHIAEVGFVGLAVIVLITAFSGITNEHQLGKAFEEALPFTALLVVFFAIVAVIHEQHLFKPVIDYVLAQDPASQPALFFIANGVLSMISDNVFVATVYIGEVKTALNNGVIDLELFNKLAVAINTGTNLPSVATPNGQAAFLFLLTSPIAPLIRLSYGRMMLMALPYTIVLSVLGLAMVMVAV</sequence>
<dbReference type="RefSeq" id="WP_116686917.1">
    <property type="nucleotide sequence ID" value="NZ_CAWNYD010000003.1"/>
</dbReference>
<dbReference type="GO" id="GO:0015385">
    <property type="term" value="F:sodium:proton antiporter activity"/>
    <property type="evidence" value="ECO:0007669"/>
    <property type="project" value="InterPro"/>
</dbReference>
<evidence type="ECO:0000256" key="13">
    <source>
        <dbReference type="HAMAP-Rule" id="MF_01599"/>
    </source>
</evidence>
<feature type="transmembrane region" description="Helical" evidence="13">
    <location>
        <begin position="323"/>
        <end position="340"/>
    </location>
</feature>
<reference evidence="14 15" key="1">
    <citation type="submission" date="2018-04" db="EMBL/GenBank/DDBJ databases">
        <title>Thalassorhabdus spongiae gen. nov., sp. nov., isolated from a marine sponge in South-West Iceland.</title>
        <authorList>
            <person name="Knobloch S."/>
            <person name="Daussin A."/>
            <person name="Johannsson R."/>
            <person name="Marteinsson V.T."/>
        </authorList>
    </citation>
    <scope>NUCLEOTIDE SEQUENCE [LARGE SCALE GENOMIC DNA]</scope>
    <source>
        <strain evidence="14 15">Hp12</strain>
    </source>
</reference>
<keyword evidence="15" id="KW-1185">Reference proteome</keyword>
<evidence type="ECO:0000256" key="11">
    <source>
        <dbReference type="ARBA" id="ARBA00023136"/>
    </source>
</evidence>
<keyword evidence="8 13" id="KW-1133">Transmembrane helix</keyword>
<gene>
    <name evidence="13" type="primary">nhaB</name>
    <name evidence="14" type="ORF">DC094_09705</name>
</gene>
<evidence type="ECO:0000256" key="6">
    <source>
        <dbReference type="ARBA" id="ARBA00022519"/>
    </source>
</evidence>
<accession>A0A2V1H0P9</accession>
<comment type="similarity">
    <text evidence="2 13">Belongs to the NhaB Na(+)/H(+) (TC 2.A.34) antiporter family.</text>
</comment>
<evidence type="ECO:0000256" key="8">
    <source>
        <dbReference type="ARBA" id="ARBA00022989"/>
    </source>
</evidence>
<evidence type="ECO:0000256" key="9">
    <source>
        <dbReference type="ARBA" id="ARBA00023053"/>
    </source>
</evidence>
<dbReference type="OrthoDB" id="5288732at2"/>
<protein>
    <recommendedName>
        <fullName evidence="13">Na(+)/H(+) antiporter NhaB</fullName>
    </recommendedName>
    <alternativeName>
        <fullName evidence="13">Sodium/proton antiporter NhaB</fullName>
    </alternativeName>
</protein>
<keyword evidence="9 13" id="KW-0915">Sodium</keyword>
<evidence type="ECO:0000256" key="10">
    <source>
        <dbReference type="ARBA" id="ARBA00023065"/>
    </source>
</evidence>